<dbReference type="InterPro" id="IPR043129">
    <property type="entry name" value="ATPase_NBD"/>
</dbReference>
<dbReference type="Gene3D" id="3.30.420.150">
    <property type="entry name" value="Exopolyphosphatase. Domain 2"/>
    <property type="match status" value="1"/>
</dbReference>
<dbReference type="RefSeq" id="WP_090962120.1">
    <property type="nucleotide sequence ID" value="NZ_FOVG01000001.1"/>
</dbReference>
<organism evidence="3 4">
    <name type="scientific">Candidatus Pantoea varia</name>
    <dbReference type="NCBI Taxonomy" id="1881036"/>
    <lineage>
        <taxon>Bacteria</taxon>
        <taxon>Pseudomonadati</taxon>
        <taxon>Pseudomonadota</taxon>
        <taxon>Gammaproteobacteria</taxon>
        <taxon>Enterobacterales</taxon>
        <taxon>Erwiniaceae</taxon>
        <taxon>Pantoea</taxon>
    </lineage>
</organism>
<dbReference type="Gene3D" id="3.30.420.40">
    <property type="match status" value="1"/>
</dbReference>
<dbReference type="Proteomes" id="UP000198968">
    <property type="component" value="Unassembled WGS sequence"/>
</dbReference>
<evidence type="ECO:0000313" key="3">
    <source>
        <dbReference type="EMBL" id="SFN45258.1"/>
    </source>
</evidence>
<protein>
    <submittedName>
        <fullName evidence="3">Exopolyphosphatase / guanosine-5'-triphosphate,3'-diphosphate pyrophosphatase</fullName>
    </submittedName>
</protein>
<feature type="signal peptide" evidence="1">
    <location>
        <begin position="1"/>
        <end position="23"/>
    </location>
</feature>
<name>A0A1I4Z4X5_9GAMM</name>
<dbReference type="GO" id="GO:0006357">
    <property type="term" value="P:regulation of transcription by RNA polymerase II"/>
    <property type="evidence" value="ECO:0007669"/>
    <property type="project" value="TreeGrafter"/>
</dbReference>
<dbReference type="PANTHER" id="PTHR30005:SF0">
    <property type="entry name" value="RETROGRADE REGULATION PROTEIN 2"/>
    <property type="match status" value="1"/>
</dbReference>
<dbReference type="InterPro" id="IPR003695">
    <property type="entry name" value="Ppx_GppA_N"/>
</dbReference>
<dbReference type="SUPFAM" id="SSF53067">
    <property type="entry name" value="Actin-like ATPase domain"/>
    <property type="match status" value="2"/>
</dbReference>
<feature type="chain" id="PRO_5011470436" evidence="1">
    <location>
        <begin position="24"/>
        <end position="336"/>
    </location>
</feature>
<evidence type="ECO:0000313" key="4">
    <source>
        <dbReference type="Proteomes" id="UP000198968"/>
    </source>
</evidence>
<dbReference type="PANTHER" id="PTHR30005">
    <property type="entry name" value="EXOPOLYPHOSPHATASE"/>
    <property type="match status" value="1"/>
</dbReference>
<dbReference type="InterPro" id="IPR050273">
    <property type="entry name" value="GppA/Ppx_hydrolase"/>
</dbReference>
<gene>
    <name evidence="3" type="ORF">SAMN05428971_1473</name>
</gene>
<dbReference type="Pfam" id="PF02541">
    <property type="entry name" value="Ppx-GppA"/>
    <property type="match status" value="1"/>
</dbReference>
<accession>A0A1I4Z4X5</accession>
<reference evidence="4" key="1">
    <citation type="submission" date="2016-10" db="EMBL/GenBank/DDBJ databases">
        <authorList>
            <person name="Varghese N."/>
            <person name="Submissions S."/>
        </authorList>
    </citation>
    <scope>NUCLEOTIDE SEQUENCE [LARGE SCALE GENOMIC DNA]</scope>
    <source>
        <strain evidence="4">OV426</strain>
    </source>
</reference>
<keyword evidence="4" id="KW-1185">Reference proteome</keyword>
<evidence type="ECO:0000256" key="1">
    <source>
        <dbReference type="SAM" id="SignalP"/>
    </source>
</evidence>
<proteinExistence type="predicted"/>
<dbReference type="AlphaFoldDB" id="A0A1I4Z4X5"/>
<feature type="domain" description="Ppx/GppA phosphatase N-terminal" evidence="2">
    <location>
        <begin position="73"/>
        <end position="179"/>
    </location>
</feature>
<keyword evidence="1" id="KW-0732">Signal</keyword>
<evidence type="ECO:0000259" key="2">
    <source>
        <dbReference type="Pfam" id="PF02541"/>
    </source>
</evidence>
<dbReference type="OrthoDB" id="6430150at2"/>
<dbReference type="EMBL" id="FOVG01000001">
    <property type="protein sequence ID" value="SFN45258.1"/>
    <property type="molecule type" value="Genomic_DNA"/>
</dbReference>
<sequence>MRSAALSVFTLFCSLFFAAAAQADRCQQIRAGLDIGSGTTKIAVARVNVCQLRIEKVLYQDQRAVAWNDALAHSTDNQLNAAIAREGAAALQELVAHAQRFHPQRISGVATAVFRNASNGQAVIEQLQRQSGAQISIISQQQEARLGFLSAKASLNDPSIRDEQLLVWDIGGGSMQMTAWRQQAGKPVADIYQGKLASVTLKNFILTVLKNSPDAKSPNPIGSWRQSVLRFVQFYAANEVSPQIKQDVAGRRVVGIGGVHGFSIRNQLPGKPNHYTLAALSKLSQQQVWKGDSELSGDYRATDVSNLLLVEGYMQALKIDEVTIVEASLIQGVLLQ</sequence>